<feature type="region of interest" description="Disordered" evidence="1">
    <location>
        <begin position="1"/>
        <end position="176"/>
    </location>
</feature>
<dbReference type="EMBL" id="CP060789">
    <property type="protein sequence ID" value="QNP54893.1"/>
    <property type="molecule type" value="Genomic_DNA"/>
</dbReference>
<feature type="transmembrane region" description="Helical" evidence="2">
    <location>
        <begin position="246"/>
        <end position="266"/>
    </location>
</feature>
<sequence length="267" mass="26826">MASWKDGAAYAPVERPDGFATPSAEPLPIADPYRAETPGAVAAPAQLTSPPARPLEQLGTAPVSQRNPRDSFAVSSMALTTVGGGGQRRDPRTPFAVTTSTVTTPGPPPPTGQPLAGPDAPPPPPSARVAGGVQSPPPTGRPAPGPGRVPTQGAWAPPSPLPQQQNQTRPDPQAVRSQRTLARLAAGLGIAGFILSASAPILLLIAGALGLRTRLLTGVTGPIVLGGAAAMLVVALFTGTLGESSWLNATAALAAGFAFAIGSMRYS</sequence>
<feature type="transmembrane region" description="Helical" evidence="2">
    <location>
        <begin position="223"/>
        <end position="240"/>
    </location>
</feature>
<feature type="compositionally biased region" description="Low complexity" evidence="1">
    <location>
        <begin position="93"/>
        <end position="104"/>
    </location>
</feature>
<feature type="compositionally biased region" description="Pro residues" evidence="1">
    <location>
        <begin position="135"/>
        <end position="147"/>
    </location>
</feature>
<dbReference type="Proteomes" id="UP000516117">
    <property type="component" value="Chromosome"/>
</dbReference>
<dbReference type="RefSeq" id="WP_187720029.1">
    <property type="nucleotide sequence ID" value="NZ_BAABBL010000004.1"/>
</dbReference>
<dbReference type="KEGG" id="tdf:H9L22_11390"/>
<organism evidence="3 4">
    <name type="scientific">Tessaracoccus defluvii</name>
    <dbReference type="NCBI Taxonomy" id="1285901"/>
    <lineage>
        <taxon>Bacteria</taxon>
        <taxon>Bacillati</taxon>
        <taxon>Actinomycetota</taxon>
        <taxon>Actinomycetes</taxon>
        <taxon>Propionibacteriales</taxon>
        <taxon>Propionibacteriaceae</taxon>
        <taxon>Tessaracoccus</taxon>
    </lineage>
</organism>
<reference evidence="3 4" key="1">
    <citation type="submission" date="2020-08" db="EMBL/GenBank/DDBJ databases">
        <title>Genome sequence of Tessaracoccus defluvii JCM 17540T.</title>
        <authorList>
            <person name="Hyun D.-W."/>
            <person name="Bae J.-W."/>
        </authorList>
    </citation>
    <scope>NUCLEOTIDE SEQUENCE [LARGE SCALE GENOMIC DNA]</scope>
    <source>
        <strain evidence="3 4">JCM 17540</strain>
    </source>
</reference>
<proteinExistence type="predicted"/>
<protein>
    <submittedName>
        <fullName evidence="3">Uncharacterized protein</fullName>
    </submittedName>
</protein>
<dbReference type="AlphaFoldDB" id="A0A7H0H2X7"/>
<gene>
    <name evidence="3" type="ORF">H9L22_11390</name>
</gene>
<keyword evidence="4" id="KW-1185">Reference proteome</keyword>
<feature type="transmembrane region" description="Helical" evidence="2">
    <location>
        <begin position="184"/>
        <end position="211"/>
    </location>
</feature>
<keyword evidence="2" id="KW-0812">Transmembrane</keyword>
<accession>A0A7H0H2X7</accession>
<feature type="compositionally biased region" description="Polar residues" evidence="1">
    <location>
        <begin position="162"/>
        <end position="176"/>
    </location>
</feature>
<evidence type="ECO:0000256" key="2">
    <source>
        <dbReference type="SAM" id="Phobius"/>
    </source>
</evidence>
<evidence type="ECO:0000256" key="1">
    <source>
        <dbReference type="SAM" id="MobiDB-lite"/>
    </source>
</evidence>
<name>A0A7H0H2X7_9ACTN</name>
<keyword evidence="2" id="KW-1133">Transmembrane helix</keyword>
<evidence type="ECO:0000313" key="4">
    <source>
        <dbReference type="Proteomes" id="UP000516117"/>
    </source>
</evidence>
<keyword evidence="2" id="KW-0472">Membrane</keyword>
<evidence type="ECO:0000313" key="3">
    <source>
        <dbReference type="EMBL" id="QNP54893.1"/>
    </source>
</evidence>